<feature type="region of interest" description="Disordered" evidence="1">
    <location>
        <begin position="94"/>
        <end position="163"/>
    </location>
</feature>
<dbReference type="InterPro" id="IPR045175">
    <property type="entry name" value="M28_fam"/>
</dbReference>
<feature type="region of interest" description="Disordered" evidence="1">
    <location>
        <begin position="1"/>
        <end position="24"/>
    </location>
</feature>
<evidence type="ECO:0000259" key="2">
    <source>
        <dbReference type="Pfam" id="PF04389"/>
    </source>
</evidence>
<evidence type="ECO:0000256" key="1">
    <source>
        <dbReference type="SAM" id="MobiDB-lite"/>
    </source>
</evidence>
<dbReference type="SUPFAM" id="SSF53187">
    <property type="entry name" value="Zn-dependent exopeptidases"/>
    <property type="match status" value="1"/>
</dbReference>
<feature type="domain" description="Peptidase M28" evidence="2">
    <location>
        <begin position="246"/>
        <end position="456"/>
    </location>
</feature>
<dbReference type="AlphaFoldDB" id="A0A1G1WNH6"/>
<evidence type="ECO:0000313" key="3">
    <source>
        <dbReference type="EMBL" id="OGY29285.1"/>
    </source>
</evidence>
<dbReference type="InterPro" id="IPR007484">
    <property type="entry name" value="Peptidase_M28"/>
</dbReference>
<dbReference type="Gene3D" id="3.40.630.10">
    <property type="entry name" value="Zn peptidases"/>
    <property type="match status" value="1"/>
</dbReference>
<feature type="compositionally biased region" description="Low complexity" evidence="1">
    <location>
        <begin position="120"/>
        <end position="143"/>
    </location>
</feature>
<dbReference type="Proteomes" id="UP000177821">
    <property type="component" value="Unassembled WGS sequence"/>
</dbReference>
<accession>A0A1G1WNH6</accession>
<dbReference type="GO" id="GO:0008235">
    <property type="term" value="F:metalloexopeptidase activity"/>
    <property type="evidence" value="ECO:0007669"/>
    <property type="project" value="InterPro"/>
</dbReference>
<dbReference type="GO" id="GO:0006508">
    <property type="term" value="P:proteolysis"/>
    <property type="evidence" value="ECO:0007669"/>
    <property type="project" value="InterPro"/>
</dbReference>
<feature type="compositionally biased region" description="Pro residues" evidence="1">
    <location>
        <begin position="144"/>
        <end position="160"/>
    </location>
</feature>
<feature type="region of interest" description="Disordered" evidence="1">
    <location>
        <begin position="272"/>
        <end position="291"/>
    </location>
</feature>
<proteinExistence type="predicted"/>
<feature type="compositionally biased region" description="Polar residues" evidence="1">
    <location>
        <begin position="1"/>
        <end position="13"/>
    </location>
</feature>
<evidence type="ECO:0000313" key="4">
    <source>
        <dbReference type="Proteomes" id="UP000177821"/>
    </source>
</evidence>
<reference evidence="3 4" key="1">
    <citation type="journal article" date="2016" name="Nat. Commun.">
        <title>Thousands of microbial genomes shed light on interconnected biogeochemical processes in an aquifer system.</title>
        <authorList>
            <person name="Anantharaman K."/>
            <person name="Brown C.T."/>
            <person name="Hug L.A."/>
            <person name="Sharon I."/>
            <person name="Castelle C.J."/>
            <person name="Probst A.J."/>
            <person name="Thomas B.C."/>
            <person name="Singh A."/>
            <person name="Wilkins M.J."/>
            <person name="Karaoz U."/>
            <person name="Brodie E.L."/>
            <person name="Williams K.H."/>
            <person name="Hubbard S.S."/>
            <person name="Banfield J.F."/>
        </authorList>
    </citation>
    <scope>NUCLEOTIDE SEQUENCE [LARGE SCALE GENOMIC DNA]</scope>
</reference>
<dbReference type="EMBL" id="MHCX01000030">
    <property type="protein sequence ID" value="OGY29285.1"/>
    <property type="molecule type" value="Genomic_DNA"/>
</dbReference>
<dbReference type="PANTHER" id="PTHR12147">
    <property type="entry name" value="METALLOPEPTIDASE M28 FAMILY MEMBER"/>
    <property type="match status" value="1"/>
</dbReference>
<comment type="caution">
    <text evidence="3">The sequence shown here is derived from an EMBL/GenBank/DDBJ whole genome shotgun (WGS) entry which is preliminary data.</text>
</comment>
<feature type="non-terminal residue" evidence="3">
    <location>
        <position position="1"/>
    </location>
</feature>
<protein>
    <recommendedName>
        <fullName evidence="2">Peptidase M28 domain-containing protein</fullName>
    </recommendedName>
</protein>
<gene>
    <name evidence="3" type="ORF">A3J50_03135</name>
</gene>
<feature type="compositionally biased region" description="Pro residues" evidence="1">
    <location>
        <begin position="102"/>
        <end position="111"/>
    </location>
</feature>
<dbReference type="PANTHER" id="PTHR12147:SF26">
    <property type="entry name" value="PEPTIDASE M28 DOMAIN-CONTAINING PROTEIN"/>
    <property type="match status" value="1"/>
</dbReference>
<name>A0A1G1WNH6_9BACT</name>
<dbReference type="Pfam" id="PF04389">
    <property type="entry name" value="Peptidase_M28"/>
    <property type="match status" value="1"/>
</dbReference>
<organism evidence="3 4">
    <name type="scientific">Candidatus Woykebacteria bacterium RIFCSPHIGHO2_02_FULL_43_16b</name>
    <dbReference type="NCBI Taxonomy" id="1802601"/>
    <lineage>
        <taxon>Bacteria</taxon>
        <taxon>Candidatus Woykeibacteriota</taxon>
    </lineage>
</organism>
<sequence length="466" mass="51156">TTIINAENASGKISGQGEYDPNRQNPAERFILTIEFIAKNPPDPDVYVAWLKRADTWIRMGIMTGGLQQDNTYRYYIRFTSSEDLTSAEIIITKEPTDQPGQPTPTQPSNPDPATHIIRATQQPQATPTPAGATPTPVVNTPTPGGPTPPPGATNTPTPPQQQNYTQQIQDMLNQVSEQNIREYLKSITDDDDIPGDDEEQTRWSVSEGYRVESQYARSFFESNRLTVDFQDFTIDNARAKGPSRNVIAQLPGTGPKAQEYYLIVGHLDSTSSNTPGSNNDPAPGADDNGTGSVVVMETARVLKNSGLPFNYSLEFILFGGEEQVLIGSQHYVSRMGNKKIKGVINIDMLGFNSNPQNDCVKFGFRAGDGSNLLTDALSRTKNQFNIPIQFIPYETTIAASDHASFWQVNIPAVFGFECELVTGGRVTPHQYYHSVEDKMSHVDFSQVTNTAKLVAGTLATLALEQ</sequence>
<feature type="compositionally biased region" description="Polar residues" evidence="1">
    <location>
        <begin position="272"/>
        <end position="281"/>
    </location>
</feature>